<sequence length="329" mass="35341">MDKAKVCVGYLLEIGKSWQCATNIAGILKRLIAEQVRPLLERRTLDGKTVSTSQPNKARDSNMERPQTSSSAPGRSRKGPASSRTAKQTAVRGSGRKQRSLIFIDSPYTSNAPSAVRVDNGFLQLSPPVIQTSPSLSPFSTGTDTLSSPPPTASPPSSDLGTLLFPTASSPMSLSLPEVTYPPLHSDQSSNGVFQPDQYLQAGYDYSQPSLPYTGMELSGFLAMLGGQTIPDVPYMPPFSMADGTMSIGSIPTSVSETAMLMDQGAPVSDADLQFWNDYYGAEQIPSTVATTEAPSANSNGNPDEEYNTEMVIVELGQGRDEAWMRYFT</sequence>
<evidence type="ECO:0000313" key="3">
    <source>
        <dbReference type="Proteomes" id="UP000308652"/>
    </source>
</evidence>
<name>A0A5C3LHU1_9AGAR</name>
<evidence type="ECO:0000313" key="2">
    <source>
        <dbReference type="EMBL" id="TFK32252.1"/>
    </source>
</evidence>
<feature type="region of interest" description="Disordered" evidence="1">
    <location>
        <begin position="45"/>
        <end position="96"/>
    </location>
</feature>
<dbReference type="STRING" id="68775.A0A5C3LHU1"/>
<organism evidence="2 3">
    <name type="scientific">Crucibulum laeve</name>
    <dbReference type="NCBI Taxonomy" id="68775"/>
    <lineage>
        <taxon>Eukaryota</taxon>
        <taxon>Fungi</taxon>
        <taxon>Dikarya</taxon>
        <taxon>Basidiomycota</taxon>
        <taxon>Agaricomycotina</taxon>
        <taxon>Agaricomycetes</taxon>
        <taxon>Agaricomycetidae</taxon>
        <taxon>Agaricales</taxon>
        <taxon>Agaricineae</taxon>
        <taxon>Nidulariaceae</taxon>
        <taxon>Crucibulum</taxon>
    </lineage>
</organism>
<keyword evidence="3" id="KW-1185">Reference proteome</keyword>
<feature type="region of interest" description="Disordered" evidence="1">
    <location>
        <begin position="133"/>
        <end position="163"/>
    </location>
</feature>
<protein>
    <submittedName>
        <fullName evidence="2">Uncharacterized protein</fullName>
    </submittedName>
</protein>
<dbReference type="AlphaFoldDB" id="A0A5C3LHU1"/>
<feature type="compositionally biased region" description="Polar residues" evidence="1">
    <location>
        <begin position="133"/>
        <end position="146"/>
    </location>
</feature>
<dbReference type="OrthoDB" id="3068597at2759"/>
<accession>A0A5C3LHU1</accession>
<feature type="compositionally biased region" description="Polar residues" evidence="1">
    <location>
        <begin position="64"/>
        <end position="73"/>
    </location>
</feature>
<dbReference type="Proteomes" id="UP000308652">
    <property type="component" value="Unassembled WGS sequence"/>
</dbReference>
<reference evidence="2 3" key="1">
    <citation type="journal article" date="2019" name="Nat. Ecol. Evol.">
        <title>Megaphylogeny resolves global patterns of mushroom evolution.</title>
        <authorList>
            <person name="Varga T."/>
            <person name="Krizsan K."/>
            <person name="Foldi C."/>
            <person name="Dima B."/>
            <person name="Sanchez-Garcia M."/>
            <person name="Sanchez-Ramirez S."/>
            <person name="Szollosi G.J."/>
            <person name="Szarkandi J.G."/>
            <person name="Papp V."/>
            <person name="Albert L."/>
            <person name="Andreopoulos W."/>
            <person name="Angelini C."/>
            <person name="Antonin V."/>
            <person name="Barry K.W."/>
            <person name="Bougher N.L."/>
            <person name="Buchanan P."/>
            <person name="Buyck B."/>
            <person name="Bense V."/>
            <person name="Catcheside P."/>
            <person name="Chovatia M."/>
            <person name="Cooper J."/>
            <person name="Damon W."/>
            <person name="Desjardin D."/>
            <person name="Finy P."/>
            <person name="Geml J."/>
            <person name="Haridas S."/>
            <person name="Hughes K."/>
            <person name="Justo A."/>
            <person name="Karasinski D."/>
            <person name="Kautmanova I."/>
            <person name="Kiss B."/>
            <person name="Kocsube S."/>
            <person name="Kotiranta H."/>
            <person name="LaButti K.M."/>
            <person name="Lechner B.E."/>
            <person name="Liimatainen K."/>
            <person name="Lipzen A."/>
            <person name="Lukacs Z."/>
            <person name="Mihaltcheva S."/>
            <person name="Morgado L.N."/>
            <person name="Niskanen T."/>
            <person name="Noordeloos M.E."/>
            <person name="Ohm R.A."/>
            <person name="Ortiz-Santana B."/>
            <person name="Ovrebo C."/>
            <person name="Racz N."/>
            <person name="Riley R."/>
            <person name="Savchenko A."/>
            <person name="Shiryaev A."/>
            <person name="Soop K."/>
            <person name="Spirin V."/>
            <person name="Szebenyi C."/>
            <person name="Tomsovsky M."/>
            <person name="Tulloss R.E."/>
            <person name="Uehling J."/>
            <person name="Grigoriev I.V."/>
            <person name="Vagvolgyi C."/>
            <person name="Papp T."/>
            <person name="Martin F.M."/>
            <person name="Miettinen O."/>
            <person name="Hibbett D.S."/>
            <person name="Nagy L.G."/>
        </authorList>
    </citation>
    <scope>NUCLEOTIDE SEQUENCE [LARGE SCALE GENOMIC DNA]</scope>
    <source>
        <strain evidence="2 3">CBS 166.37</strain>
    </source>
</reference>
<evidence type="ECO:0000256" key="1">
    <source>
        <dbReference type="SAM" id="MobiDB-lite"/>
    </source>
</evidence>
<proteinExistence type="predicted"/>
<gene>
    <name evidence="2" type="ORF">BDQ12DRAFT_522024</name>
</gene>
<dbReference type="EMBL" id="ML213680">
    <property type="protein sequence ID" value="TFK32252.1"/>
    <property type="molecule type" value="Genomic_DNA"/>
</dbReference>